<sequence length="75" mass="8578">MISRPHQVNLAVQGREASWGRELEVTGWIRGDWRLAGAGGLIIINLQVHCRYICWRDPVEVTGKCHSETFQLFQS</sequence>
<evidence type="ECO:0000313" key="1">
    <source>
        <dbReference type="EMBL" id="OCA14805.1"/>
    </source>
</evidence>
<name>A0A1B8XVX4_XENTR</name>
<accession>A0A1B8XVX4</accession>
<dbReference type="AlphaFoldDB" id="A0A1B8XVX4"/>
<reference evidence="1" key="3">
    <citation type="submission" date="2016-05" db="EMBL/GenBank/DDBJ databases">
        <title>WGS assembly of Xenopus tropicalis.</title>
        <authorList>
            <person name="Sessions A."/>
            <person name="Jenkins J."/>
            <person name="Mitros T."/>
            <person name="Lyons J.T."/>
            <person name="Dichmann D.S."/>
            <person name="Robert J."/>
            <person name="Harland R.M."/>
            <person name="Rokhsar D.S."/>
        </authorList>
    </citation>
    <scope>NUCLEOTIDE SEQUENCE</scope>
    <source>
        <strain evidence="1">Nigerian</strain>
    </source>
</reference>
<reference evidence="1" key="1">
    <citation type="submission" date="2009-11" db="EMBL/GenBank/DDBJ databases">
        <authorList>
            <consortium name="US DOE Joint Genome Institute (JGI-PGF)"/>
            <person name="Ottilar R."/>
            <person name="Schmutz J."/>
            <person name="Salamov A."/>
            <person name="Cheng J.F."/>
            <person name="Lucas S."/>
            <person name="Pitluck S."/>
            <person name="Gundlach H."/>
            <person name="Guo Y."/>
            <person name="Haberer G."/>
            <person name="Nasrallah J."/>
            <person name="Mayer K.F.X."/>
            <person name="van de Peer Y."/>
            <person name="Weigel D."/>
            <person name="Grigoriev I.V."/>
        </authorList>
    </citation>
    <scope>NUCLEOTIDE SEQUENCE</scope>
    <source>
        <strain evidence="1">Nigerian</strain>
    </source>
</reference>
<reference evidence="1" key="2">
    <citation type="journal article" date="2010" name="Science">
        <title>The genome of the Western clawed frog Xenopus tropicalis.</title>
        <authorList>
            <person name="Hellsten U."/>
            <person name="Harland R.M."/>
            <person name="Gilchrist M.J."/>
            <person name="Hendrix D."/>
            <person name="Jurka J."/>
            <person name="Kapitonov V."/>
            <person name="Ovcharenko I."/>
            <person name="Putnam N.H."/>
            <person name="Shu S."/>
            <person name="Taher L."/>
            <person name="Blitz I.L."/>
            <person name="Blumberg B."/>
            <person name="Dichmann D.S."/>
            <person name="Dubchak I."/>
            <person name="Amaya E."/>
            <person name="Detter J.C."/>
            <person name="Fletcher R."/>
            <person name="Gerhard D.S."/>
            <person name="Goodstein D."/>
            <person name="Graves T."/>
            <person name="Grigoriev I.V."/>
            <person name="Grimwood J."/>
            <person name="Kawashima T."/>
            <person name="Lindquist E."/>
            <person name="Lucas S.M."/>
            <person name="Mead P.E."/>
            <person name="Mitros T."/>
            <person name="Ogino H."/>
            <person name="Ohta Y."/>
            <person name="Poliakov A.V."/>
            <person name="Pollet N."/>
            <person name="Robert J."/>
            <person name="Salamov A."/>
            <person name="Sater A.K."/>
            <person name="Schmutz J."/>
            <person name="Terry A."/>
            <person name="Vize P.D."/>
            <person name="Warren W.C."/>
            <person name="Wells D."/>
            <person name="Wills A."/>
            <person name="Wilson R.K."/>
            <person name="Zimmerman L.B."/>
            <person name="Zorn A.M."/>
            <person name="Grainger R."/>
            <person name="Grammer T."/>
            <person name="Khokha M.K."/>
            <person name="Richardson P.M."/>
            <person name="Rokhsar D.S."/>
        </authorList>
    </citation>
    <scope>NUCLEOTIDE SEQUENCE [LARGE SCALE GENOMIC DNA]</scope>
    <source>
        <strain evidence="1">Nigerian</strain>
    </source>
</reference>
<dbReference type="EMBL" id="KV461173">
    <property type="protein sequence ID" value="OCA14805.1"/>
    <property type="molecule type" value="Genomic_DNA"/>
</dbReference>
<protein>
    <submittedName>
        <fullName evidence="1">Uncharacterized protein</fullName>
    </submittedName>
</protein>
<organism evidence="1">
    <name type="scientific">Xenopus tropicalis</name>
    <name type="common">Western clawed frog</name>
    <name type="synonym">Silurana tropicalis</name>
    <dbReference type="NCBI Taxonomy" id="8364"/>
    <lineage>
        <taxon>Eukaryota</taxon>
        <taxon>Metazoa</taxon>
        <taxon>Chordata</taxon>
        <taxon>Craniata</taxon>
        <taxon>Vertebrata</taxon>
        <taxon>Euteleostomi</taxon>
        <taxon>Amphibia</taxon>
        <taxon>Batrachia</taxon>
        <taxon>Anura</taxon>
        <taxon>Pipoidea</taxon>
        <taxon>Pipidae</taxon>
        <taxon>Xenopodinae</taxon>
        <taxon>Xenopus</taxon>
        <taxon>Silurana</taxon>
    </lineage>
</organism>
<gene>
    <name evidence="1" type="ORF">XENTR_v90025839mg</name>
</gene>
<proteinExistence type="predicted"/>